<dbReference type="Gene3D" id="3.20.20.100">
    <property type="entry name" value="NADP-dependent oxidoreductase domain"/>
    <property type="match status" value="1"/>
</dbReference>
<dbReference type="GO" id="GO:0016491">
    <property type="term" value="F:oxidoreductase activity"/>
    <property type="evidence" value="ECO:0007669"/>
    <property type="project" value="UniProtKB-KW"/>
</dbReference>
<evidence type="ECO:0000256" key="1">
    <source>
        <dbReference type="ARBA" id="ARBA00023002"/>
    </source>
</evidence>
<keyword evidence="1" id="KW-0560">Oxidoreductase</keyword>
<dbReference type="FunFam" id="3.20.20.100:FF:000004">
    <property type="entry name" value="Oxidoreductase, aldo/keto reductase"/>
    <property type="match status" value="1"/>
</dbReference>
<protein>
    <submittedName>
        <fullName evidence="3">Aldo/keto reductase</fullName>
    </submittedName>
</protein>
<dbReference type="Pfam" id="PF00248">
    <property type="entry name" value="Aldo_ket_red"/>
    <property type="match status" value="1"/>
</dbReference>
<dbReference type="SUPFAM" id="SSF51430">
    <property type="entry name" value="NAD(P)-linked oxidoreductase"/>
    <property type="match status" value="1"/>
</dbReference>
<dbReference type="Proteomes" id="UP000564806">
    <property type="component" value="Unassembled WGS sequence"/>
</dbReference>
<feature type="domain" description="NADP-dependent oxidoreductase" evidence="2">
    <location>
        <begin position="16"/>
        <end position="321"/>
    </location>
</feature>
<dbReference type="AlphaFoldDB" id="A0A850EU87"/>
<name>A0A850EU87_9BACL</name>
<sequence>MLYRKLGRTGVKVSEVSLGTMAFGRWIDEEASGAVLDTALEAGINLIDTADVYGSGMDTLDYSRLGESEAILGRLLRGRRDDILLATKFTAPVGPGVNDGGQSRYHIYRALENSLRRLQTDHIDLYQVHSFDPETPVEETLRALDDLVKQGKIRYLGCSNYAAWQLAKAHGVSALHNLHRFESVQPEYSLITRGIERELVPFAQSENVGIISYSPLGRGILSGKYRQGEAPPTDSRLALGEKRLELLLESNPSYELVDKIAPLAEGRGWTLAQFALSWVLSHSYVTSAILGASKPEQIRDALQHVEEKLTLEELAELDRISRSIGLFSI</sequence>
<dbReference type="GO" id="GO:0005829">
    <property type="term" value="C:cytosol"/>
    <property type="evidence" value="ECO:0007669"/>
    <property type="project" value="TreeGrafter"/>
</dbReference>
<dbReference type="EMBL" id="JABWCS010000221">
    <property type="protein sequence ID" value="NUU64415.1"/>
    <property type="molecule type" value="Genomic_DNA"/>
</dbReference>
<proteinExistence type="predicted"/>
<dbReference type="InterPro" id="IPR036812">
    <property type="entry name" value="NAD(P)_OxRdtase_dom_sf"/>
</dbReference>
<comment type="caution">
    <text evidence="3">The sequence shown here is derived from an EMBL/GenBank/DDBJ whole genome shotgun (WGS) entry which is preliminary data.</text>
</comment>
<gene>
    <name evidence="3" type="ORF">HPT30_29080</name>
</gene>
<dbReference type="RefSeq" id="WP_175374726.1">
    <property type="nucleotide sequence ID" value="NZ_JABWCS010000221.1"/>
</dbReference>
<evidence type="ECO:0000313" key="4">
    <source>
        <dbReference type="Proteomes" id="UP000564806"/>
    </source>
</evidence>
<accession>A0A850EU87</accession>
<dbReference type="InterPro" id="IPR023210">
    <property type="entry name" value="NADP_OxRdtase_dom"/>
</dbReference>
<dbReference type="PANTHER" id="PTHR43364">
    <property type="entry name" value="NADH-SPECIFIC METHYLGLYOXAL REDUCTASE-RELATED"/>
    <property type="match status" value="1"/>
</dbReference>
<organism evidence="3 4">
    <name type="scientific">Paenibacillus agri</name>
    <dbReference type="NCBI Taxonomy" id="2744309"/>
    <lineage>
        <taxon>Bacteria</taxon>
        <taxon>Bacillati</taxon>
        <taxon>Bacillota</taxon>
        <taxon>Bacilli</taxon>
        <taxon>Bacillales</taxon>
        <taxon>Paenibacillaceae</taxon>
        <taxon>Paenibacillus</taxon>
    </lineage>
</organism>
<reference evidence="3" key="1">
    <citation type="submission" date="2020-06" db="EMBL/GenBank/DDBJ databases">
        <title>Paenibacillus sp. nov., isolated from soil.</title>
        <authorList>
            <person name="Seo Y.L."/>
        </authorList>
    </citation>
    <scope>NUCLEOTIDE SEQUENCE [LARGE SCALE GENOMIC DNA]</scope>
    <source>
        <strain evidence="3">JW14</strain>
    </source>
</reference>
<keyword evidence="4" id="KW-1185">Reference proteome</keyword>
<dbReference type="InterPro" id="IPR050523">
    <property type="entry name" value="AKR_Detox_Biosynth"/>
</dbReference>
<evidence type="ECO:0000313" key="3">
    <source>
        <dbReference type="EMBL" id="NUU64415.1"/>
    </source>
</evidence>
<dbReference type="PANTHER" id="PTHR43364:SF4">
    <property type="entry name" value="NAD(P)-LINKED OXIDOREDUCTASE SUPERFAMILY PROTEIN"/>
    <property type="match status" value="1"/>
</dbReference>
<evidence type="ECO:0000259" key="2">
    <source>
        <dbReference type="Pfam" id="PF00248"/>
    </source>
</evidence>